<accession>A0A9P9WBR1</accession>
<evidence type="ECO:0000313" key="1">
    <source>
        <dbReference type="EMBL" id="KAI1856232.1"/>
    </source>
</evidence>
<protein>
    <submittedName>
        <fullName evidence="1">Uncharacterized protein</fullName>
    </submittedName>
</protein>
<proteinExistence type="predicted"/>
<dbReference type="AlphaFoldDB" id="A0A9P9WBR1"/>
<comment type="caution">
    <text evidence="1">The sequence shown here is derived from an EMBL/GenBank/DDBJ whole genome shotgun (WGS) entry which is preliminary data.</text>
</comment>
<gene>
    <name evidence="1" type="ORF">JX265_011744</name>
</gene>
<reference evidence="1" key="1">
    <citation type="submission" date="2021-03" db="EMBL/GenBank/DDBJ databases">
        <title>Revisited historic fungal species revealed as producer of novel bioactive compounds through whole genome sequencing and comparative genomics.</title>
        <authorList>
            <person name="Vignolle G.A."/>
            <person name="Hochenegger N."/>
            <person name="Mach R.L."/>
            <person name="Mach-Aigner A.R."/>
            <person name="Javad Rahimi M."/>
            <person name="Salim K.A."/>
            <person name="Chan C.M."/>
            <person name="Lim L.B.L."/>
            <person name="Cai F."/>
            <person name="Druzhinina I.S."/>
            <person name="U'Ren J.M."/>
            <person name="Derntl C."/>
        </authorList>
    </citation>
    <scope>NUCLEOTIDE SEQUENCE</scope>
    <source>
        <strain evidence="1">TUCIM 5799</strain>
    </source>
</reference>
<sequence length="163" mass="17801">MVAAGQEAGLTKNLKLLVLEGEPDALQLSETTNTLWSRYEDPPKACDVVIQDFIGIPTRLAAKILQRVHQKLPASVQCAIRDVYDSLPRGDVRVAGSSIRGGLPDALCDVLGRDSELRKKVIAIRSVCETAREAAVQAWEDAAGIGGRRRARQLKLRLGAWLF</sequence>
<name>A0A9P9WBR1_9PEZI</name>
<dbReference type="Proteomes" id="UP000829685">
    <property type="component" value="Unassembled WGS sequence"/>
</dbReference>
<keyword evidence="2" id="KW-1185">Reference proteome</keyword>
<evidence type="ECO:0000313" key="2">
    <source>
        <dbReference type="Proteomes" id="UP000829685"/>
    </source>
</evidence>
<dbReference type="EMBL" id="JAFIMR010000045">
    <property type="protein sequence ID" value="KAI1856232.1"/>
    <property type="molecule type" value="Genomic_DNA"/>
</dbReference>
<organism evidence="1 2">
    <name type="scientific">Neoarthrinium moseri</name>
    <dbReference type="NCBI Taxonomy" id="1658444"/>
    <lineage>
        <taxon>Eukaryota</taxon>
        <taxon>Fungi</taxon>
        <taxon>Dikarya</taxon>
        <taxon>Ascomycota</taxon>
        <taxon>Pezizomycotina</taxon>
        <taxon>Sordariomycetes</taxon>
        <taxon>Xylariomycetidae</taxon>
        <taxon>Amphisphaeriales</taxon>
        <taxon>Apiosporaceae</taxon>
        <taxon>Neoarthrinium</taxon>
    </lineage>
</organism>